<comment type="caution">
    <text evidence="1">The sequence shown here is derived from an EMBL/GenBank/DDBJ whole genome shotgun (WGS) entry which is preliminary data.</text>
</comment>
<dbReference type="EMBL" id="LLXH01000791">
    <property type="protein sequence ID" value="PKC62950.1"/>
    <property type="molecule type" value="Genomic_DNA"/>
</dbReference>
<dbReference type="VEuPathDB" id="FungiDB:RhiirA1_538121"/>
<dbReference type="AlphaFoldDB" id="A0A2N0RI20"/>
<organism evidence="1 2">
    <name type="scientific">Rhizophagus irregularis</name>
    <dbReference type="NCBI Taxonomy" id="588596"/>
    <lineage>
        <taxon>Eukaryota</taxon>
        <taxon>Fungi</taxon>
        <taxon>Fungi incertae sedis</taxon>
        <taxon>Mucoromycota</taxon>
        <taxon>Glomeromycotina</taxon>
        <taxon>Glomeromycetes</taxon>
        <taxon>Glomerales</taxon>
        <taxon>Glomeraceae</taxon>
        <taxon>Rhizophagus</taxon>
    </lineage>
</organism>
<sequence length="137" mass="15880">MELSDNTNYMSEIVEIAFEKTSTTIGFSKEKHPFNLSSPAIDFKEKTIATHSGVNFKLYYCPIFCAIQALVQRPEVANNFILKESQTFFMAIEVKETLRAHEKESLRVDMTIDENFITNRCVIFFFVSFIKHLVIHD</sequence>
<reference evidence="1 2" key="1">
    <citation type="submission" date="2017-10" db="EMBL/GenBank/DDBJ databases">
        <title>Extensive intraspecific genome diversity in a model arbuscular mycorrhizal fungus.</title>
        <authorList>
            <person name="Chen E.C.H."/>
            <person name="Morin E."/>
            <person name="Baudet D."/>
            <person name="Noel J."/>
            <person name="Ndikumana S."/>
            <person name="Charron P."/>
            <person name="St-Onge C."/>
            <person name="Giorgi J."/>
            <person name="Grigoriev I.V."/>
            <person name="Roux C."/>
            <person name="Martin F.M."/>
            <person name="Corradi N."/>
        </authorList>
    </citation>
    <scope>NUCLEOTIDE SEQUENCE [LARGE SCALE GENOMIC DNA]</scope>
    <source>
        <strain evidence="1 2">A1</strain>
    </source>
</reference>
<evidence type="ECO:0000313" key="1">
    <source>
        <dbReference type="EMBL" id="PKC62950.1"/>
    </source>
</evidence>
<reference evidence="1 2" key="2">
    <citation type="submission" date="2017-10" db="EMBL/GenBank/DDBJ databases">
        <title>Genome analyses suggest a sexual origin of heterokaryosis in a supposedly ancient asexual fungus.</title>
        <authorList>
            <person name="Corradi N."/>
            <person name="Sedzielewska K."/>
            <person name="Noel J."/>
            <person name="Charron P."/>
            <person name="Farinelli L."/>
            <person name="Marton T."/>
            <person name="Kruger M."/>
            <person name="Pelin A."/>
            <person name="Brachmann A."/>
            <person name="Corradi N."/>
        </authorList>
    </citation>
    <scope>NUCLEOTIDE SEQUENCE [LARGE SCALE GENOMIC DNA]</scope>
    <source>
        <strain evidence="1 2">A1</strain>
    </source>
</reference>
<gene>
    <name evidence="1" type="ORF">RhiirA1_538121</name>
</gene>
<accession>A0A2N0RI20</accession>
<proteinExistence type="predicted"/>
<protein>
    <submittedName>
        <fullName evidence="1">Uncharacterized protein</fullName>
    </submittedName>
</protein>
<name>A0A2N0RI20_9GLOM</name>
<evidence type="ECO:0000313" key="2">
    <source>
        <dbReference type="Proteomes" id="UP000232688"/>
    </source>
</evidence>
<dbReference type="Proteomes" id="UP000232688">
    <property type="component" value="Unassembled WGS sequence"/>
</dbReference>